<protein>
    <submittedName>
        <fullName evidence="1">Uncharacterized protein</fullName>
    </submittedName>
</protein>
<keyword evidence="2" id="KW-1185">Reference proteome</keyword>
<evidence type="ECO:0000313" key="1">
    <source>
        <dbReference type="EMBL" id="CAL1681111.1"/>
    </source>
</evidence>
<dbReference type="EMBL" id="OZ034826">
    <property type="protein sequence ID" value="CAL1681111.1"/>
    <property type="molecule type" value="Genomic_DNA"/>
</dbReference>
<gene>
    <name evidence="1" type="ORF">LPLAT_LOCUS7261</name>
</gene>
<reference evidence="1" key="1">
    <citation type="submission" date="2024-04" db="EMBL/GenBank/DDBJ databases">
        <authorList>
            <consortium name="Molecular Ecology Group"/>
        </authorList>
    </citation>
    <scope>NUCLEOTIDE SEQUENCE</scope>
</reference>
<dbReference type="AlphaFoldDB" id="A0AAV2NLA9"/>
<proteinExistence type="predicted"/>
<name>A0AAV2NLA9_9HYME</name>
<sequence length="72" mass="8529">MGNTPYACKMVKYWNKRRGANPNKLNQVSTMKKKVNLGLNKFKKQREKVMKNTKRQMRRKIYLGIQLGVEDV</sequence>
<evidence type="ECO:0000313" key="2">
    <source>
        <dbReference type="Proteomes" id="UP001497644"/>
    </source>
</evidence>
<dbReference type="Proteomes" id="UP001497644">
    <property type="component" value="Chromosome 3"/>
</dbReference>
<accession>A0AAV2NLA9</accession>
<organism evidence="1 2">
    <name type="scientific">Lasius platythorax</name>
    <dbReference type="NCBI Taxonomy" id="488582"/>
    <lineage>
        <taxon>Eukaryota</taxon>
        <taxon>Metazoa</taxon>
        <taxon>Ecdysozoa</taxon>
        <taxon>Arthropoda</taxon>
        <taxon>Hexapoda</taxon>
        <taxon>Insecta</taxon>
        <taxon>Pterygota</taxon>
        <taxon>Neoptera</taxon>
        <taxon>Endopterygota</taxon>
        <taxon>Hymenoptera</taxon>
        <taxon>Apocrita</taxon>
        <taxon>Aculeata</taxon>
        <taxon>Formicoidea</taxon>
        <taxon>Formicidae</taxon>
        <taxon>Formicinae</taxon>
        <taxon>Lasius</taxon>
        <taxon>Lasius</taxon>
    </lineage>
</organism>